<reference evidence="2 3" key="3">
    <citation type="journal article" date="2017" name="G3 (Bethesda)">
        <title>Comparative analysis highlights variable genome content of wheat rusts and divergence of the mating loci.</title>
        <authorList>
            <person name="Cuomo C.A."/>
            <person name="Bakkeren G."/>
            <person name="Khalil H.B."/>
            <person name="Panwar V."/>
            <person name="Joly D."/>
            <person name="Linning R."/>
            <person name="Sakthikumar S."/>
            <person name="Song X."/>
            <person name="Adiconis X."/>
            <person name="Fan L."/>
            <person name="Goldberg J.M."/>
            <person name="Levin J.Z."/>
            <person name="Young S."/>
            <person name="Zeng Q."/>
            <person name="Anikster Y."/>
            <person name="Bruce M."/>
            <person name="Wang M."/>
            <person name="Yin C."/>
            <person name="McCallum B."/>
            <person name="Szabo L.J."/>
            <person name="Hulbert S."/>
            <person name="Chen X."/>
            <person name="Fellers J.P."/>
        </authorList>
    </citation>
    <scope>NUCLEOTIDE SEQUENCE</scope>
    <source>
        <strain evidence="3">Isolate 1-1 / race 1 (BBBD)</strain>
        <strain evidence="2">isolate 1-1 / race 1 (BBBD)</strain>
    </source>
</reference>
<dbReference type="EnsemblFungi" id="PTTG_29217-t43_1">
    <property type="protein sequence ID" value="PTTG_29217-t43_1-p1"/>
    <property type="gene ID" value="PTTG_29217"/>
</dbReference>
<evidence type="ECO:0000313" key="1">
    <source>
        <dbReference type="EMBL" id="OAV87966.1"/>
    </source>
</evidence>
<dbReference type="Proteomes" id="UP000005240">
    <property type="component" value="Unassembled WGS sequence"/>
</dbReference>
<protein>
    <submittedName>
        <fullName evidence="1 2">Uncharacterized protein</fullName>
    </submittedName>
</protein>
<dbReference type="OrthoDB" id="2505963at2759"/>
<name>A0A180G5P9_PUCT1</name>
<organism evidence="1">
    <name type="scientific">Puccinia triticina (isolate 1-1 / race 1 (BBBD))</name>
    <name type="common">Brown leaf rust fungus</name>
    <dbReference type="NCBI Taxonomy" id="630390"/>
    <lineage>
        <taxon>Eukaryota</taxon>
        <taxon>Fungi</taxon>
        <taxon>Dikarya</taxon>
        <taxon>Basidiomycota</taxon>
        <taxon>Pucciniomycotina</taxon>
        <taxon>Pucciniomycetes</taxon>
        <taxon>Pucciniales</taxon>
        <taxon>Pucciniaceae</taxon>
        <taxon>Puccinia</taxon>
    </lineage>
</organism>
<gene>
    <name evidence="1" type="ORF">PTTG_29217</name>
</gene>
<evidence type="ECO:0000313" key="2">
    <source>
        <dbReference type="EnsemblFungi" id="PTTG_29217-t43_1-p1"/>
    </source>
</evidence>
<reference evidence="2" key="4">
    <citation type="submission" date="2025-05" db="UniProtKB">
        <authorList>
            <consortium name="EnsemblFungi"/>
        </authorList>
    </citation>
    <scope>IDENTIFICATION</scope>
    <source>
        <strain evidence="2">isolate 1-1 / race 1 (BBBD)</strain>
    </source>
</reference>
<proteinExistence type="predicted"/>
<evidence type="ECO:0000313" key="3">
    <source>
        <dbReference type="Proteomes" id="UP000005240"/>
    </source>
</evidence>
<dbReference type="EMBL" id="ADAS02000239">
    <property type="protein sequence ID" value="OAV87966.1"/>
    <property type="molecule type" value="Genomic_DNA"/>
</dbReference>
<keyword evidence="3" id="KW-1185">Reference proteome</keyword>
<reference evidence="1" key="2">
    <citation type="submission" date="2016-05" db="EMBL/GenBank/DDBJ databases">
        <title>Comparative analysis highlights variable genome content of wheat rusts and divergence of the mating loci.</title>
        <authorList>
            <person name="Cuomo C.A."/>
            <person name="Bakkeren G."/>
            <person name="Szabo L."/>
            <person name="Khalil H."/>
            <person name="Joly D."/>
            <person name="Goldberg J."/>
            <person name="Young S."/>
            <person name="Zeng Q."/>
            <person name="Fellers J."/>
        </authorList>
    </citation>
    <scope>NUCLEOTIDE SEQUENCE [LARGE SCALE GENOMIC DNA]</scope>
    <source>
        <strain evidence="1">1-1 BBBD Race 1</strain>
    </source>
</reference>
<dbReference type="VEuPathDB" id="FungiDB:PTTG_29217"/>
<dbReference type="AlphaFoldDB" id="A0A180G5P9"/>
<dbReference type="STRING" id="630390.A0A180G5P9"/>
<sequence>MSFTGFETLTDGEELVRTCCERNQLQNPIFISTSESSGNLSNYAISDAPDHDLEIPGETILCKSDAEDKYWPASLINYLGIRNRDSIISTFDHTSRSEKYYSVEFFDGTCSEVPRSFFFTLAEREFHTVKVGRIKTTEMKYKEFLPILIEILPDVEEILAGTASDDGVKQRHDNFLESHHGRNSIINDVVIYGQYSDRLVYQVTIYLRDRYLKNGVPSAGLIDSRIFRLSEADQLTYFSHIIVPEVILLVTMKEFLQDPSIPGLDTRTAALEALKKVDIVDLVNFFRKNPRKDL</sequence>
<accession>A0A180G5P9</accession>
<reference evidence="1" key="1">
    <citation type="submission" date="2009-11" db="EMBL/GenBank/DDBJ databases">
        <authorList>
            <consortium name="The Broad Institute Genome Sequencing Platform"/>
            <person name="Ward D."/>
            <person name="Feldgarden M."/>
            <person name="Earl A."/>
            <person name="Young S.K."/>
            <person name="Zeng Q."/>
            <person name="Koehrsen M."/>
            <person name="Alvarado L."/>
            <person name="Berlin A."/>
            <person name="Bochicchio J."/>
            <person name="Borenstein D."/>
            <person name="Chapman S.B."/>
            <person name="Chen Z."/>
            <person name="Engels R."/>
            <person name="Freedman E."/>
            <person name="Gellesch M."/>
            <person name="Goldberg J."/>
            <person name="Griggs A."/>
            <person name="Gujja S."/>
            <person name="Heilman E."/>
            <person name="Heiman D."/>
            <person name="Hepburn T."/>
            <person name="Howarth C."/>
            <person name="Jen D."/>
            <person name="Larson L."/>
            <person name="Lewis B."/>
            <person name="Mehta T."/>
            <person name="Park D."/>
            <person name="Pearson M."/>
            <person name="Roberts A."/>
            <person name="Saif S."/>
            <person name="Shea T."/>
            <person name="Shenoy N."/>
            <person name="Sisk P."/>
            <person name="Stolte C."/>
            <person name="Sykes S."/>
            <person name="Thomson T."/>
            <person name="Walk T."/>
            <person name="White J."/>
            <person name="Yandava C."/>
            <person name="Izard J."/>
            <person name="Baranova O.V."/>
            <person name="Blanton J.M."/>
            <person name="Tanner A.C."/>
            <person name="Dewhirst F.E."/>
            <person name="Haas B."/>
            <person name="Nusbaum C."/>
            <person name="Birren B."/>
        </authorList>
    </citation>
    <scope>NUCLEOTIDE SEQUENCE [LARGE SCALE GENOMIC DNA]</scope>
    <source>
        <strain evidence="1">1-1 BBBD Race 1</strain>
    </source>
</reference>